<comment type="caution">
    <text evidence="8">The sequence shown here is derived from an EMBL/GenBank/DDBJ whole genome shotgun (WGS) entry which is preliminary data.</text>
</comment>
<dbReference type="NCBIfam" id="TIGR03356">
    <property type="entry name" value="BGL"/>
    <property type="match status" value="1"/>
</dbReference>
<evidence type="ECO:0000256" key="6">
    <source>
        <dbReference type="ARBA" id="ARBA00023326"/>
    </source>
</evidence>
<evidence type="ECO:0000313" key="8">
    <source>
        <dbReference type="EMBL" id="MBE7324611.1"/>
    </source>
</evidence>
<dbReference type="EMBL" id="JADCSA010000006">
    <property type="protein sequence ID" value="MBE7324611.1"/>
    <property type="molecule type" value="Genomic_DNA"/>
</dbReference>
<dbReference type="RefSeq" id="WP_193637936.1">
    <property type="nucleotide sequence ID" value="NZ_JADCSA010000006.1"/>
</dbReference>
<evidence type="ECO:0000256" key="3">
    <source>
        <dbReference type="ARBA" id="ARBA00023001"/>
    </source>
</evidence>
<keyword evidence="2 7" id="KW-0378">Hydrolase</keyword>
<accession>A0ABR9RSQ4</accession>
<dbReference type="InterPro" id="IPR017853">
    <property type="entry name" value="GH"/>
</dbReference>
<dbReference type="Gene3D" id="3.20.20.80">
    <property type="entry name" value="Glycosidases"/>
    <property type="match status" value="1"/>
</dbReference>
<keyword evidence="3" id="KW-0136">Cellulose degradation</keyword>
<dbReference type="PANTHER" id="PTHR10353:SF36">
    <property type="entry name" value="LP05116P"/>
    <property type="match status" value="1"/>
</dbReference>
<dbReference type="EC" id="3.2.1.21" evidence="7"/>
<dbReference type="Pfam" id="PF00232">
    <property type="entry name" value="Glyco_hydro_1"/>
    <property type="match status" value="1"/>
</dbReference>
<keyword evidence="6" id="KW-0624">Polysaccharide degradation</keyword>
<keyword evidence="9" id="KW-1185">Reference proteome</keyword>
<dbReference type="SUPFAM" id="SSF51445">
    <property type="entry name" value="(Trans)glycosidases"/>
    <property type="match status" value="1"/>
</dbReference>
<proteinExistence type="inferred from homology"/>
<dbReference type="InterPro" id="IPR001360">
    <property type="entry name" value="Glyco_hydro_1"/>
</dbReference>
<evidence type="ECO:0000256" key="4">
    <source>
        <dbReference type="ARBA" id="ARBA00023277"/>
    </source>
</evidence>
<evidence type="ECO:0000256" key="2">
    <source>
        <dbReference type="ARBA" id="ARBA00022801"/>
    </source>
</evidence>
<sequence length="455" mass="49583">MTEAGSSRGASELPLFPAGFRFGTGLSAYPSEGAAAEDGRGPSVWDTFSHTPGHTSGDQNGDVAADHYHRVDEDVALLARLGVQSHRFSISWSRVVPEGRGEVNAKGLDHYDGVVDRLLEAGIEPMVTLHHFDLPQSLQSDGGWVNRATVQAFADYAGVVAERLADRVTHWVPINDPNVATVLGHGLGVHAPGKQWGLDCIYAAHHMLLAHGLGVRALRAAGATSVGCATHHMPVWPASEAPEDTGAAKLFDLLWNACFVEPMLLGRYPTGIDEVLGDLLQPGDLSTIRQPLDFYGVNFYNPVRIGVSPEGHDMPFEAKHVVGHPTSDAGWPIVPDSLREWLMTFRARYRAALPPLMITESGVAVNDGPDADGVVDDQRRIDYLQGYLTALSQAINRGVDVRAYYHWSLLDQFNWGDGFSQRYGLVHVDPATGVRTPKRSFDWYAEFIAGQPLDR</sequence>
<evidence type="ECO:0000313" key="9">
    <source>
        <dbReference type="Proteomes" id="UP000756387"/>
    </source>
</evidence>
<dbReference type="PRINTS" id="PR00131">
    <property type="entry name" value="GLHYDRLASE1"/>
</dbReference>
<comment type="catalytic activity">
    <reaction evidence="7">
        <text>Hydrolysis of terminal, non-reducing beta-D-glucosyl residues with release of beta-D-glucose.</text>
        <dbReference type="EC" id="3.2.1.21"/>
    </reaction>
</comment>
<organism evidence="8 9">
    <name type="scientific">Nocardioides malaquae</name>
    <dbReference type="NCBI Taxonomy" id="2773426"/>
    <lineage>
        <taxon>Bacteria</taxon>
        <taxon>Bacillati</taxon>
        <taxon>Actinomycetota</taxon>
        <taxon>Actinomycetes</taxon>
        <taxon>Propionibacteriales</taxon>
        <taxon>Nocardioidaceae</taxon>
        <taxon>Nocardioides</taxon>
    </lineage>
</organism>
<gene>
    <name evidence="8" type="ORF">IEQ44_08095</name>
</gene>
<dbReference type="PANTHER" id="PTHR10353">
    <property type="entry name" value="GLYCOSYL HYDROLASE"/>
    <property type="match status" value="1"/>
</dbReference>
<dbReference type="GO" id="GO:0004565">
    <property type="term" value="F:beta-galactosidase activity"/>
    <property type="evidence" value="ECO:0007669"/>
    <property type="project" value="UniProtKB-EC"/>
</dbReference>
<dbReference type="Proteomes" id="UP000756387">
    <property type="component" value="Unassembled WGS sequence"/>
</dbReference>
<comment type="similarity">
    <text evidence="1 7">Belongs to the glycosyl hydrolase 1 family.</text>
</comment>
<protein>
    <recommendedName>
        <fullName evidence="7">Beta-glucosidase</fullName>
        <ecNumber evidence="7">3.2.1.21</ecNumber>
    </recommendedName>
</protein>
<keyword evidence="5 7" id="KW-0326">Glycosidase</keyword>
<evidence type="ECO:0000256" key="5">
    <source>
        <dbReference type="ARBA" id="ARBA00023295"/>
    </source>
</evidence>
<reference evidence="8 9" key="1">
    <citation type="submission" date="2020-10" db="EMBL/GenBank/DDBJ databases">
        <title>Nocardioides sp. isolated from sludge.</title>
        <authorList>
            <person name="Zhang X."/>
        </authorList>
    </citation>
    <scope>NUCLEOTIDE SEQUENCE [LARGE SCALE GENOMIC DNA]</scope>
    <source>
        <strain evidence="8 9">Y6</strain>
    </source>
</reference>
<evidence type="ECO:0000256" key="1">
    <source>
        <dbReference type="ARBA" id="ARBA00010838"/>
    </source>
</evidence>
<dbReference type="InterPro" id="IPR017736">
    <property type="entry name" value="Glyco_hydro_1_beta-glucosidase"/>
</dbReference>
<name>A0ABR9RSQ4_9ACTN</name>
<keyword evidence="4" id="KW-0119">Carbohydrate metabolism</keyword>
<evidence type="ECO:0000256" key="7">
    <source>
        <dbReference type="RuleBase" id="RU361175"/>
    </source>
</evidence>